<evidence type="ECO:0000256" key="1">
    <source>
        <dbReference type="ARBA" id="ARBA00001933"/>
    </source>
</evidence>
<dbReference type="Proteomes" id="UP001176429">
    <property type="component" value="Unassembled WGS sequence"/>
</dbReference>
<gene>
    <name evidence="4" type="ORF">Q5H93_04700</name>
</gene>
<protein>
    <submittedName>
        <fullName evidence="4">Aminotransferase class I/II-fold pyridoxal phosphate-dependent enzyme</fullName>
    </submittedName>
</protein>
<evidence type="ECO:0000313" key="4">
    <source>
        <dbReference type="EMBL" id="MDO7874023.1"/>
    </source>
</evidence>
<dbReference type="Pfam" id="PF01053">
    <property type="entry name" value="Cys_Met_Meta_PP"/>
    <property type="match status" value="1"/>
</dbReference>
<dbReference type="PIRSF" id="PIRSF001434">
    <property type="entry name" value="CGS"/>
    <property type="match status" value="1"/>
</dbReference>
<sequence>MDITNIHPKVTPIYQTSVFKFASLAELEEYYTTPDRGGRFGYSRSENPNTTELVAEVARLEGAASGGVATGSGLGGLLAAVLATCKAGDHVLCPEELYGGSVVLLSHEMTRLGIETSYVPLAELYDLERWIKPNTRLVLAEVLSNPLLTVLDGPRLASACQAHGIKLLIDSSFTTPMLSKPLSWGADMVWHSATKYLGGHSDVMAGVVVAATPSLGRRLHAVGTNIGTTLAPMEAWLTVRGLKTLRLRMRQHSENALAVAQFLAKHPAVAQVYYPGLTSHGGHELAREQLLNGWFGGMLSFRLQDDSAEAADRFIQRTRLFPFAPSLAGVASSVSYPLGTSHRGVPDERRQALGITPGLLRLSVGVEEVEELLEDLGQALVN</sequence>
<dbReference type="PROSITE" id="PS00868">
    <property type="entry name" value="CYS_MET_METAB_PP"/>
    <property type="match status" value="1"/>
</dbReference>
<dbReference type="InterPro" id="IPR015424">
    <property type="entry name" value="PyrdxlP-dep_Trfase"/>
</dbReference>
<dbReference type="InterPro" id="IPR000277">
    <property type="entry name" value="Cys/Met-Metab_PyrdxlP-dep_enz"/>
</dbReference>
<dbReference type="SUPFAM" id="SSF53383">
    <property type="entry name" value="PLP-dependent transferases"/>
    <property type="match status" value="1"/>
</dbReference>
<dbReference type="Gene3D" id="3.90.1150.10">
    <property type="entry name" value="Aspartate Aminotransferase, domain 1"/>
    <property type="match status" value="1"/>
</dbReference>
<keyword evidence="4" id="KW-0808">Transferase</keyword>
<dbReference type="EMBL" id="JAUQSY010000003">
    <property type="protein sequence ID" value="MDO7874023.1"/>
    <property type="molecule type" value="Genomic_DNA"/>
</dbReference>
<dbReference type="PANTHER" id="PTHR11808">
    <property type="entry name" value="TRANS-SULFURATION ENZYME FAMILY MEMBER"/>
    <property type="match status" value="1"/>
</dbReference>
<organism evidence="4 5">
    <name type="scientific">Hymenobacter aranciens</name>
    <dbReference type="NCBI Taxonomy" id="3063996"/>
    <lineage>
        <taxon>Bacteria</taxon>
        <taxon>Pseudomonadati</taxon>
        <taxon>Bacteroidota</taxon>
        <taxon>Cytophagia</taxon>
        <taxon>Cytophagales</taxon>
        <taxon>Hymenobacteraceae</taxon>
        <taxon>Hymenobacter</taxon>
    </lineage>
</organism>
<dbReference type="Gene3D" id="3.40.640.10">
    <property type="entry name" value="Type I PLP-dependent aspartate aminotransferase-like (Major domain)"/>
    <property type="match status" value="1"/>
</dbReference>
<evidence type="ECO:0000256" key="3">
    <source>
        <dbReference type="RuleBase" id="RU362118"/>
    </source>
</evidence>
<comment type="caution">
    <text evidence="4">The sequence shown here is derived from an EMBL/GenBank/DDBJ whole genome shotgun (WGS) entry which is preliminary data.</text>
</comment>
<evidence type="ECO:0000313" key="5">
    <source>
        <dbReference type="Proteomes" id="UP001176429"/>
    </source>
</evidence>
<dbReference type="RefSeq" id="WP_305005341.1">
    <property type="nucleotide sequence ID" value="NZ_JAUQSY010000003.1"/>
</dbReference>
<comment type="similarity">
    <text evidence="3">Belongs to the trans-sulfuration enzymes family.</text>
</comment>
<keyword evidence="5" id="KW-1185">Reference proteome</keyword>
<keyword evidence="2 3" id="KW-0663">Pyridoxal phosphate</keyword>
<dbReference type="InterPro" id="IPR015422">
    <property type="entry name" value="PyrdxlP-dep_Trfase_small"/>
</dbReference>
<accession>A0ABT9B749</accession>
<comment type="cofactor">
    <cofactor evidence="1 3">
        <name>pyridoxal 5'-phosphate</name>
        <dbReference type="ChEBI" id="CHEBI:597326"/>
    </cofactor>
</comment>
<dbReference type="CDD" id="cd00614">
    <property type="entry name" value="CGS_like"/>
    <property type="match status" value="1"/>
</dbReference>
<keyword evidence="4" id="KW-0032">Aminotransferase</keyword>
<evidence type="ECO:0000256" key="2">
    <source>
        <dbReference type="ARBA" id="ARBA00022898"/>
    </source>
</evidence>
<name>A0ABT9B749_9BACT</name>
<dbReference type="InterPro" id="IPR015421">
    <property type="entry name" value="PyrdxlP-dep_Trfase_major"/>
</dbReference>
<reference evidence="4" key="1">
    <citation type="submission" date="2023-07" db="EMBL/GenBank/DDBJ databases">
        <authorList>
            <person name="Kim M.K."/>
        </authorList>
    </citation>
    <scope>NUCLEOTIDE SEQUENCE</scope>
    <source>
        <strain evidence="4">ASUV-10-1</strain>
    </source>
</reference>
<dbReference type="GO" id="GO:0008483">
    <property type="term" value="F:transaminase activity"/>
    <property type="evidence" value="ECO:0007669"/>
    <property type="project" value="UniProtKB-KW"/>
</dbReference>
<proteinExistence type="inferred from homology"/>
<dbReference type="InterPro" id="IPR054542">
    <property type="entry name" value="Cys_met_metab_PP"/>
</dbReference>